<feature type="transmembrane region" description="Helical" evidence="5">
    <location>
        <begin position="454"/>
        <end position="474"/>
    </location>
</feature>
<feature type="transmembrane region" description="Helical" evidence="5">
    <location>
        <begin position="339"/>
        <end position="361"/>
    </location>
</feature>
<reference evidence="7" key="1">
    <citation type="submission" date="2017-02" db="UniProtKB">
        <authorList>
            <consortium name="WormBaseParasite"/>
        </authorList>
    </citation>
    <scope>IDENTIFICATION</scope>
</reference>
<feature type="transmembrane region" description="Helical" evidence="5">
    <location>
        <begin position="72"/>
        <end position="94"/>
    </location>
</feature>
<dbReference type="GO" id="GO:0072659">
    <property type="term" value="P:protein localization to plasma membrane"/>
    <property type="evidence" value="ECO:0007669"/>
    <property type="project" value="TreeGrafter"/>
</dbReference>
<keyword evidence="6" id="KW-1185">Reference proteome</keyword>
<dbReference type="GO" id="GO:0032216">
    <property type="term" value="F:glucosaminyl-phosphatidylinositol O-acyltransferase activity"/>
    <property type="evidence" value="ECO:0007669"/>
    <property type="project" value="TreeGrafter"/>
</dbReference>
<dbReference type="PANTHER" id="PTHR20661:SF0">
    <property type="entry name" value="PHOSPHATIDYLINOSITOL-GLYCAN BIOSYNTHESIS CLASS W PROTEIN"/>
    <property type="match status" value="1"/>
</dbReference>
<dbReference type="GO" id="GO:0006506">
    <property type="term" value="P:GPI anchor biosynthetic process"/>
    <property type="evidence" value="ECO:0007669"/>
    <property type="project" value="UniProtKB-UniPathway"/>
</dbReference>
<keyword evidence="5" id="KW-0256">Endoplasmic reticulum</keyword>
<dbReference type="EC" id="2.3.-.-" evidence="5"/>
<feature type="transmembrane region" description="Helical" evidence="5">
    <location>
        <begin position="290"/>
        <end position="312"/>
    </location>
</feature>
<dbReference type="GO" id="GO:0005789">
    <property type="term" value="C:endoplasmic reticulum membrane"/>
    <property type="evidence" value="ECO:0007669"/>
    <property type="project" value="UniProtKB-SubCell"/>
</dbReference>
<comment type="pathway">
    <text evidence="5">Glycolipid biosynthesis; glycosylphosphatidylinositol-anchor biosynthesis.</text>
</comment>
<dbReference type="WBParaSite" id="EEL_0000472001-mRNA-1">
    <property type="protein sequence ID" value="EEL_0000472001-mRNA-1"/>
    <property type="gene ID" value="EEL_0000472001"/>
</dbReference>
<feature type="transmembrane region" description="Helical" evidence="5">
    <location>
        <begin position="124"/>
        <end position="143"/>
    </location>
</feature>
<comment type="subcellular location">
    <subcellularLocation>
        <location evidence="5">Endoplasmic reticulum membrane</location>
        <topology evidence="5">Multi-pass membrane protein</topology>
    </subcellularLocation>
    <subcellularLocation>
        <location evidence="1">Membrane</location>
        <topology evidence="1">Multi-pass membrane protein</topology>
    </subcellularLocation>
</comment>
<keyword evidence="2 5" id="KW-0812">Transmembrane</keyword>
<evidence type="ECO:0000313" key="7">
    <source>
        <dbReference type="WBParaSite" id="EEL_0000472001-mRNA-1"/>
    </source>
</evidence>
<keyword evidence="4 5" id="KW-0472">Membrane</keyword>
<keyword evidence="3 5" id="KW-1133">Transmembrane helix</keyword>
<feature type="transmembrane region" description="Helical" evidence="5">
    <location>
        <begin position="250"/>
        <end position="269"/>
    </location>
</feature>
<dbReference type="Pfam" id="PF06423">
    <property type="entry name" value="GWT1"/>
    <property type="match status" value="1"/>
</dbReference>
<comment type="function">
    <text evidence="5">A acetyltransferase, which acetylates the inositol ring of phosphatidylinositol during biosynthesis of GPI-anchor.</text>
</comment>
<evidence type="ECO:0000256" key="4">
    <source>
        <dbReference type="ARBA" id="ARBA00023136"/>
    </source>
</evidence>
<proteinExistence type="inferred from homology"/>
<evidence type="ECO:0000256" key="2">
    <source>
        <dbReference type="ARBA" id="ARBA00022692"/>
    </source>
</evidence>
<keyword evidence="5" id="KW-0337">GPI-anchor biosynthesis</keyword>
<dbReference type="PANTHER" id="PTHR20661">
    <property type="entry name" value="PHOSPHATIDYLINOSITOL-GLYCAN BIOSYNTHESIS CLASS W PROTEIN"/>
    <property type="match status" value="1"/>
</dbReference>
<protein>
    <recommendedName>
        <fullName evidence="5">Phosphatidylinositol-glycan biosynthesis class W protein</fullName>
        <ecNumber evidence="5">2.3.-.-</ecNumber>
    </recommendedName>
</protein>
<evidence type="ECO:0000256" key="5">
    <source>
        <dbReference type="RuleBase" id="RU280819"/>
    </source>
</evidence>
<feature type="transmembrane region" description="Helical" evidence="5">
    <location>
        <begin position="197"/>
        <end position="214"/>
    </location>
</feature>
<dbReference type="UniPathway" id="UPA00196"/>
<dbReference type="STRING" id="1147741.A0A0R3RSC4"/>
<evidence type="ECO:0000256" key="3">
    <source>
        <dbReference type="ARBA" id="ARBA00022989"/>
    </source>
</evidence>
<evidence type="ECO:0000313" key="6">
    <source>
        <dbReference type="Proteomes" id="UP000050640"/>
    </source>
</evidence>
<name>A0A0R3RSC4_9BILA</name>
<accession>A0A0R3RSC4</accession>
<evidence type="ECO:0000256" key="1">
    <source>
        <dbReference type="ARBA" id="ARBA00004141"/>
    </source>
</evidence>
<feature type="transmembrane region" description="Helical" evidence="5">
    <location>
        <begin position="226"/>
        <end position="244"/>
    </location>
</feature>
<keyword evidence="5" id="KW-0808">Transferase</keyword>
<feature type="transmembrane region" description="Helical" evidence="5">
    <location>
        <begin position="155"/>
        <end position="177"/>
    </location>
</feature>
<dbReference type="InterPro" id="IPR009447">
    <property type="entry name" value="PIGW/GWT1"/>
</dbReference>
<organism evidence="6 7">
    <name type="scientific">Elaeophora elaphi</name>
    <dbReference type="NCBI Taxonomy" id="1147741"/>
    <lineage>
        <taxon>Eukaryota</taxon>
        <taxon>Metazoa</taxon>
        <taxon>Ecdysozoa</taxon>
        <taxon>Nematoda</taxon>
        <taxon>Chromadorea</taxon>
        <taxon>Rhabditida</taxon>
        <taxon>Spirurina</taxon>
        <taxon>Spiruromorpha</taxon>
        <taxon>Filarioidea</taxon>
        <taxon>Onchocercidae</taxon>
        <taxon>Elaeophora</taxon>
    </lineage>
</organism>
<sequence length="563" mass="65015">MRNGTTQAEVLLFQTIGPMSLILRNVAVPGILHIFLCALHISIWLTFVLDLLFIVVPMVLTLTLFSDYIPLLLLAQMIILLIFVIILTCDYYFIKRRKRTYCDLFHQINDDDYSPTKFVTYMRFYALLATAVAILAVDFEIFPRRFAKTSIFGRSVMDVGTATFVYCFAVVDVFRHYPGRVKNGIQKQRYCPLKPSSGVVLIVLGIARTLLLHFTNYQYQINEYGMHWNFFITLGLLRLVVNFLGRRYHLLLGIIIAFTYQYFLTKRNLQEYLISNKTKRKDFVSKNREGIFSFCGYLSIYYLASAIANFLFTEISDQDYCDPLINFNVTEKRRRIKVWFYRSFQLLLLTAVVFVAQELAIKFVGPPSRRIANVPYILEMMNLNKKLSTGKHTQLEVHSETKIVVDNDENSLEILKPFLVDSINQQGLLFFVLANMLTGLVNKCINTSSVKNHYHATALITVYMCTCVIAVHLFTRLRKKINCENFWSGARSSRNDNSLPCSSVLVQNEEVEVKTPVVKVICFCEKVRNYEDNILYSVCIVKYISIYLTRNCSSTSSTFTNIL</sequence>
<dbReference type="Proteomes" id="UP000050640">
    <property type="component" value="Unplaced"/>
</dbReference>
<keyword evidence="5" id="KW-0012">Acyltransferase</keyword>
<dbReference type="AlphaFoldDB" id="A0A0R3RSC4"/>
<comment type="similarity">
    <text evidence="5">Belongs to the PIGW family.</text>
</comment>